<dbReference type="Proteomes" id="UP000027442">
    <property type="component" value="Unassembled WGS sequence"/>
</dbReference>
<feature type="domain" description="Phage shock protein PspC N-terminal" evidence="7">
    <location>
        <begin position="5"/>
        <end position="62"/>
    </location>
</feature>
<dbReference type="EMBL" id="JNGW01000076">
    <property type="protein sequence ID" value="KDR52159.1"/>
    <property type="molecule type" value="Genomic_DNA"/>
</dbReference>
<evidence type="ECO:0000256" key="6">
    <source>
        <dbReference type="SAM" id="Phobius"/>
    </source>
</evidence>
<sequence length="70" mass="7843">MNTNKGIYRSRDRKIAGVCGGIAMFFDWDVTLVRLVYALATVTTAFSGVLVYLVAWLVVPSEEFNPEQNK</sequence>
<dbReference type="PATRIC" id="fig|1122985.7.peg.1856"/>
<dbReference type="AlphaFoldDB" id="A0A069QJH0"/>
<dbReference type="GO" id="GO:0005886">
    <property type="term" value="C:plasma membrane"/>
    <property type="evidence" value="ECO:0007669"/>
    <property type="project" value="UniProtKB-SubCell"/>
</dbReference>
<evidence type="ECO:0000256" key="5">
    <source>
        <dbReference type="ARBA" id="ARBA00023136"/>
    </source>
</evidence>
<keyword evidence="4 6" id="KW-1133">Transmembrane helix</keyword>
<proteinExistence type="predicted"/>
<evidence type="ECO:0000256" key="4">
    <source>
        <dbReference type="ARBA" id="ARBA00022989"/>
    </source>
</evidence>
<accession>A0A069QJH0</accession>
<evidence type="ECO:0000256" key="1">
    <source>
        <dbReference type="ARBA" id="ARBA00004162"/>
    </source>
</evidence>
<keyword evidence="3 6" id="KW-0812">Transmembrane</keyword>
<evidence type="ECO:0000256" key="2">
    <source>
        <dbReference type="ARBA" id="ARBA00022475"/>
    </source>
</evidence>
<evidence type="ECO:0000313" key="8">
    <source>
        <dbReference type="EMBL" id="KDR52159.1"/>
    </source>
</evidence>
<keyword evidence="9" id="KW-1185">Reference proteome</keyword>
<evidence type="ECO:0000313" key="9">
    <source>
        <dbReference type="Proteomes" id="UP000027442"/>
    </source>
</evidence>
<dbReference type="InterPro" id="IPR007168">
    <property type="entry name" value="Phageshock_PspC_N"/>
</dbReference>
<dbReference type="RefSeq" id="WP_018967631.1">
    <property type="nucleotide sequence ID" value="NZ_KB899216.1"/>
</dbReference>
<evidence type="ECO:0000256" key="3">
    <source>
        <dbReference type="ARBA" id="ARBA00022692"/>
    </source>
</evidence>
<dbReference type="PANTHER" id="PTHR33885">
    <property type="entry name" value="PHAGE SHOCK PROTEIN C"/>
    <property type="match status" value="1"/>
</dbReference>
<evidence type="ECO:0000259" key="7">
    <source>
        <dbReference type="Pfam" id="PF04024"/>
    </source>
</evidence>
<keyword evidence="5 6" id="KW-0472">Membrane</keyword>
<organism evidence="8 9">
    <name type="scientific">Hoylesella loescheii DSM 19665 = JCM 12249 = ATCC 15930</name>
    <dbReference type="NCBI Taxonomy" id="1122985"/>
    <lineage>
        <taxon>Bacteria</taxon>
        <taxon>Pseudomonadati</taxon>
        <taxon>Bacteroidota</taxon>
        <taxon>Bacteroidia</taxon>
        <taxon>Bacteroidales</taxon>
        <taxon>Prevotellaceae</taxon>
        <taxon>Hoylesella</taxon>
    </lineage>
</organism>
<dbReference type="InterPro" id="IPR052027">
    <property type="entry name" value="PspC"/>
</dbReference>
<keyword evidence="2" id="KW-1003">Cell membrane</keyword>
<dbReference type="eggNOG" id="COG1983">
    <property type="taxonomic scope" value="Bacteria"/>
</dbReference>
<dbReference type="Pfam" id="PF04024">
    <property type="entry name" value="PspC"/>
    <property type="match status" value="1"/>
</dbReference>
<gene>
    <name evidence="8" type="ORF">HMPREF1991_01784</name>
</gene>
<comment type="caution">
    <text evidence="8">The sequence shown here is derived from an EMBL/GenBank/DDBJ whole genome shotgun (WGS) entry which is preliminary data.</text>
</comment>
<dbReference type="PANTHER" id="PTHR33885:SF3">
    <property type="entry name" value="PHAGE SHOCK PROTEIN C"/>
    <property type="match status" value="1"/>
</dbReference>
<protein>
    <submittedName>
        <fullName evidence="8">PspC domain protein</fullName>
    </submittedName>
</protein>
<name>A0A069QJH0_HOYLO</name>
<reference evidence="8 9" key="1">
    <citation type="submission" date="2013-08" db="EMBL/GenBank/DDBJ databases">
        <authorList>
            <person name="Weinstock G."/>
            <person name="Sodergren E."/>
            <person name="Wylie T."/>
            <person name="Fulton L."/>
            <person name="Fulton R."/>
            <person name="Fronick C."/>
            <person name="O'Laughlin M."/>
            <person name="Godfrey J."/>
            <person name="Miner T."/>
            <person name="Herter B."/>
            <person name="Appelbaum E."/>
            <person name="Cordes M."/>
            <person name="Lek S."/>
            <person name="Wollam A."/>
            <person name="Pepin K.H."/>
            <person name="Palsikar V.B."/>
            <person name="Mitreva M."/>
            <person name="Wilson R.K."/>
        </authorList>
    </citation>
    <scope>NUCLEOTIDE SEQUENCE [LARGE SCALE GENOMIC DNA]</scope>
    <source>
        <strain evidence="8 9">ATCC 15930</strain>
    </source>
</reference>
<dbReference type="HOGENOM" id="CLU_143433_3_0_10"/>
<comment type="subcellular location">
    <subcellularLocation>
        <location evidence="1">Cell membrane</location>
        <topology evidence="1">Single-pass membrane protein</topology>
    </subcellularLocation>
</comment>
<feature type="transmembrane region" description="Helical" evidence="6">
    <location>
        <begin position="35"/>
        <end position="59"/>
    </location>
</feature>